<name>A0A3S8U761_9RHOB</name>
<dbReference type="SUPFAM" id="SSF48008">
    <property type="entry name" value="GntR ligand-binding domain-like"/>
    <property type="match status" value="1"/>
</dbReference>
<evidence type="ECO:0000313" key="5">
    <source>
        <dbReference type="EMBL" id="AZL59375.1"/>
    </source>
</evidence>
<evidence type="ECO:0000256" key="2">
    <source>
        <dbReference type="ARBA" id="ARBA00023125"/>
    </source>
</evidence>
<accession>A0A3S8U761</accession>
<evidence type="ECO:0000313" key="6">
    <source>
        <dbReference type="Proteomes" id="UP000282002"/>
    </source>
</evidence>
<dbReference type="InterPro" id="IPR000524">
    <property type="entry name" value="Tscrpt_reg_HTH_GntR"/>
</dbReference>
<dbReference type="PANTHER" id="PTHR43537">
    <property type="entry name" value="TRANSCRIPTIONAL REGULATOR, GNTR FAMILY"/>
    <property type="match status" value="1"/>
</dbReference>
<keyword evidence="6" id="KW-1185">Reference proteome</keyword>
<evidence type="ECO:0000256" key="1">
    <source>
        <dbReference type="ARBA" id="ARBA00023015"/>
    </source>
</evidence>
<dbReference type="Pfam" id="PF07729">
    <property type="entry name" value="FCD"/>
    <property type="match status" value="1"/>
</dbReference>
<organism evidence="5 6">
    <name type="scientific">Tabrizicola piscis</name>
    <dbReference type="NCBI Taxonomy" id="2494374"/>
    <lineage>
        <taxon>Bacteria</taxon>
        <taxon>Pseudomonadati</taxon>
        <taxon>Pseudomonadota</taxon>
        <taxon>Alphaproteobacteria</taxon>
        <taxon>Rhodobacterales</taxon>
        <taxon>Paracoccaceae</taxon>
        <taxon>Tabrizicola</taxon>
    </lineage>
</organism>
<gene>
    <name evidence="5" type="ORF">EI545_11290</name>
</gene>
<dbReference type="SUPFAM" id="SSF46785">
    <property type="entry name" value="Winged helix' DNA-binding domain"/>
    <property type="match status" value="1"/>
</dbReference>
<dbReference type="GO" id="GO:0003700">
    <property type="term" value="F:DNA-binding transcription factor activity"/>
    <property type="evidence" value="ECO:0007669"/>
    <property type="project" value="InterPro"/>
</dbReference>
<dbReference type="Pfam" id="PF00392">
    <property type="entry name" value="GntR"/>
    <property type="match status" value="1"/>
</dbReference>
<dbReference type="OrthoDB" id="9788098at2"/>
<protein>
    <submittedName>
        <fullName evidence="5">GntR family transcriptional regulator</fullName>
    </submittedName>
</protein>
<dbReference type="GO" id="GO:0003677">
    <property type="term" value="F:DNA binding"/>
    <property type="evidence" value="ECO:0007669"/>
    <property type="project" value="UniProtKB-KW"/>
</dbReference>
<dbReference type="InterPro" id="IPR008920">
    <property type="entry name" value="TF_FadR/GntR_C"/>
</dbReference>
<dbReference type="InterPro" id="IPR011711">
    <property type="entry name" value="GntR_C"/>
</dbReference>
<dbReference type="PROSITE" id="PS50949">
    <property type="entry name" value="HTH_GNTR"/>
    <property type="match status" value="1"/>
</dbReference>
<dbReference type="Gene3D" id="1.20.120.530">
    <property type="entry name" value="GntR ligand-binding domain-like"/>
    <property type="match status" value="1"/>
</dbReference>
<sequence>MPGNGALSMLEPIQRSSIADSVFEELHRQILRLELPPGTKLSEFDVARALGVSRQPVRDAFYRLSKLGFISIRPQRATTVSAISERAVMQARFIRLSIEAETARVACKTLTEDDFAAIEAIIDQQARAVAARDPAAFHDLDDLFHREICERSGTGFAWETAREMKSHMDRVRFLSLSFASERAFQEHKDILAAIRSRNEERAAEMVRVHLSRILDQIVRIRAENAAYFADEG</sequence>
<dbReference type="EMBL" id="CP034328">
    <property type="protein sequence ID" value="AZL59375.1"/>
    <property type="molecule type" value="Genomic_DNA"/>
</dbReference>
<dbReference type="InterPro" id="IPR036388">
    <property type="entry name" value="WH-like_DNA-bd_sf"/>
</dbReference>
<feature type="domain" description="HTH gntR-type" evidence="4">
    <location>
        <begin position="16"/>
        <end position="83"/>
    </location>
</feature>
<proteinExistence type="predicted"/>
<dbReference type="SMART" id="SM00345">
    <property type="entry name" value="HTH_GNTR"/>
    <property type="match status" value="1"/>
</dbReference>
<dbReference type="RefSeq" id="WP_125325570.1">
    <property type="nucleotide sequence ID" value="NZ_CP034328.1"/>
</dbReference>
<dbReference type="KEGG" id="taw:EI545_11290"/>
<keyword evidence="3" id="KW-0804">Transcription</keyword>
<dbReference type="Proteomes" id="UP000282002">
    <property type="component" value="Chromosome"/>
</dbReference>
<dbReference type="InterPro" id="IPR036390">
    <property type="entry name" value="WH_DNA-bd_sf"/>
</dbReference>
<dbReference type="AlphaFoldDB" id="A0A3S8U761"/>
<dbReference type="Gene3D" id="1.10.10.10">
    <property type="entry name" value="Winged helix-like DNA-binding domain superfamily/Winged helix DNA-binding domain"/>
    <property type="match status" value="1"/>
</dbReference>
<keyword evidence="2" id="KW-0238">DNA-binding</keyword>
<dbReference type="SMART" id="SM00895">
    <property type="entry name" value="FCD"/>
    <property type="match status" value="1"/>
</dbReference>
<evidence type="ECO:0000256" key="3">
    <source>
        <dbReference type="ARBA" id="ARBA00023163"/>
    </source>
</evidence>
<keyword evidence="1" id="KW-0805">Transcription regulation</keyword>
<reference evidence="5 6" key="1">
    <citation type="submission" date="2018-12" db="EMBL/GenBank/DDBJ databases">
        <title>Complete genome sequencing of Tabrizicola sp. K13M18.</title>
        <authorList>
            <person name="Bae J.-W."/>
        </authorList>
    </citation>
    <scope>NUCLEOTIDE SEQUENCE [LARGE SCALE GENOMIC DNA]</scope>
    <source>
        <strain evidence="5 6">K13M18</strain>
    </source>
</reference>
<evidence type="ECO:0000259" key="4">
    <source>
        <dbReference type="PROSITE" id="PS50949"/>
    </source>
</evidence>
<dbReference type="PANTHER" id="PTHR43537:SF6">
    <property type="entry name" value="HTH-TYPE TRANSCRIPTIONAL REPRESSOR RSPR"/>
    <property type="match status" value="1"/>
</dbReference>
<dbReference type="CDD" id="cd07377">
    <property type="entry name" value="WHTH_GntR"/>
    <property type="match status" value="1"/>
</dbReference>